<dbReference type="GO" id="GO:0015627">
    <property type="term" value="C:type II protein secretion system complex"/>
    <property type="evidence" value="ECO:0007669"/>
    <property type="project" value="InterPro"/>
</dbReference>
<evidence type="ECO:0000256" key="5">
    <source>
        <dbReference type="ARBA" id="ARBA00022692"/>
    </source>
</evidence>
<gene>
    <name evidence="10" type="ORF">A2933_01465</name>
</gene>
<dbReference type="AlphaFoldDB" id="A0A1F6XED6"/>
<evidence type="ECO:0000313" key="11">
    <source>
        <dbReference type="Proteomes" id="UP000179381"/>
    </source>
</evidence>
<feature type="domain" description="General secretion pathway GspH" evidence="9">
    <location>
        <begin position="41"/>
        <end position="145"/>
    </location>
</feature>
<keyword evidence="6 8" id="KW-1133">Transmembrane helix</keyword>
<accession>A0A1F6XED6</accession>
<dbReference type="GO" id="GO:0015628">
    <property type="term" value="P:protein secretion by the type II secretion system"/>
    <property type="evidence" value="ECO:0007669"/>
    <property type="project" value="InterPro"/>
</dbReference>
<evidence type="ECO:0000313" key="10">
    <source>
        <dbReference type="EMBL" id="OGI92362.1"/>
    </source>
</evidence>
<sequence>MGGFTLIEIMTVIGLFTIIAGVGMFFDFDNFRAYSFHSERDTLISTLQHARAEAVSSICRGPCDEGKPHGVKILDNKFIIFQGTDYVSADRDYDAIMDANPNMLHGGLPEVVFEQLSGDVDTPGDITLTDNYSGRKSTISINSEGQILWTDERI</sequence>
<evidence type="ECO:0000256" key="8">
    <source>
        <dbReference type="SAM" id="Phobius"/>
    </source>
</evidence>
<evidence type="ECO:0000256" key="2">
    <source>
        <dbReference type="ARBA" id="ARBA00022475"/>
    </source>
</evidence>
<dbReference type="Pfam" id="PF12019">
    <property type="entry name" value="GspH"/>
    <property type="match status" value="1"/>
</dbReference>
<keyword evidence="5 8" id="KW-0812">Transmembrane</keyword>
<dbReference type="EMBL" id="MFVH01000012">
    <property type="protein sequence ID" value="OGI92362.1"/>
    <property type="molecule type" value="Genomic_DNA"/>
</dbReference>
<organism evidence="10 11">
    <name type="scientific">Candidatus Nomurabacteria bacterium RIFCSPLOWO2_01_FULL_46_18</name>
    <dbReference type="NCBI Taxonomy" id="1801783"/>
    <lineage>
        <taxon>Bacteria</taxon>
        <taxon>Candidatus Nomuraibacteriota</taxon>
    </lineage>
</organism>
<dbReference type="GO" id="GO:0005886">
    <property type="term" value="C:plasma membrane"/>
    <property type="evidence" value="ECO:0007669"/>
    <property type="project" value="UniProtKB-SubCell"/>
</dbReference>
<dbReference type="InterPro" id="IPR022346">
    <property type="entry name" value="T2SS_GspH"/>
</dbReference>
<keyword evidence="4" id="KW-0997">Cell inner membrane</keyword>
<comment type="subcellular location">
    <subcellularLocation>
        <location evidence="1">Cell inner membrane</location>
        <topology evidence="1">Single-pass membrane protein</topology>
    </subcellularLocation>
</comment>
<protein>
    <recommendedName>
        <fullName evidence="9">General secretion pathway GspH domain-containing protein</fullName>
    </recommendedName>
</protein>
<name>A0A1F6XED6_9BACT</name>
<evidence type="ECO:0000256" key="1">
    <source>
        <dbReference type="ARBA" id="ARBA00004377"/>
    </source>
</evidence>
<reference evidence="10 11" key="1">
    <citation type="journal article" date="2016" name="Nat. Commun.">
        <title>Thousands of microbial genomes shed light on interconnected biogeochemical processes in an aquifer system.</title>
        <authorList>
            <person name="Anantharaman K."/>
            <person name="Brown C.T."/>
            <person name="Hug L.A."/>
            <person name="Sharon I."/>
            <person name="Castelle C.J."/>
            <person name="Probst A.J."/>
            <person name="Thomas B.C."/>
            <person name="Singh A."/>
            <person name="Wilkins M.J."/>
            <person name="Karaoz U."/>
            <person name="Brodie E.L."/>
            <person name="Williams K.H."/>
            <person name="Hubbard S.S."/>
            <person name="Banfield J.F."/>
        </authorList>
    </citation>
    <scope>NUCLEOTIDE SEQUENCE [LARGE SCALE GENOMIC DNA]</scope>
</reference>
<comment type="caution">
    <text evidence="10">The sequence shown here is derived from an EMBL/GenBank/DDBJ whole genome shotgun (WGS) entry which is preliminary data.</text>
</comment>
<dbReference type="Proteomes" id="UP000179381">
    <property type="component" value="Unassembled WGS sequence"/>
</dbReference>
<evidence type="ECO:0000256" key="6">
    <source>
        <dbReference type="ARBA" id="ARBA00022989"/>
    </source>
</evidence>
<keyword evidence="7 8" id="KW-0472">Membrane</keyword>
<evidence type="ECO:0000256" key="7">
    <source>
        <dbReference type="ARBA" id="ARBA00023136"/>
    </source>
</evidence>
<evidence type="ECO:0000256" key="3">
    <source>
        <dbReference type="ARBA" id="ARBA00022481"/>
    </source>
</evidence>
<keyword evidence="2" id="KW-1003">Cell membrane</keyword>
<dbReference type="InterPro" id="IPR045584">
    <property type="entry name" value="Pilin-like"/>
</dbReference>
<dbReference type="SUPFAM" id="SSF54523">
    <property type="entry name" value="Pili subunits"/>
    <property type="match status" value="1"/>
</dbReference>
<evidence type="ECO:0000259" key="9">
    <source>
        <dbReference type="Pfam" id="PF12019"/>
    </source>
</evidence>
<feature type="transmembrane region" description="Helical" evidence="8">
    <location>
        <begin position="6"/>
        <end position="26"/>
    </location>
</feature>
<evidence type="ECO:0000256" key="4">
    <source>
        <dbReference type="ARBA" id="ARBA00022519"/>
    </source>
</evidence>
<keyword evidence="3" id="KW-0488">Methylation</keyword>
<proteinExistence type="predicted"/>